<dbReference type="EMBL" id="CP032229">
    <property type="protein sequence ID" value="QBJ93293.1"/>
    <property type="molecule type" value="Genomic_DNA"/>
</dbReference>
<dbReference type="PANTHER" id="PTHR38445">
    <property type="entry name" value="HTH-TYPE TRANSCRIPTIONAL REPRESSOR YTRA"/>
    <property type="match status" value="1"/>
</dbReference>
<dbReference type="SUPFAM" id="SSF46785">
    <property type="entry name" value="Winged helix' DNA-binding domain"/>
    <property type="match status" value="1"/>
</dbReference>
<dbReference type="GO" id="GO:0003677">
    <property type="term" value="F:DNA binding"/>
    <property type="evidence" value="ECO:0007669"/>
    <property type="project" value="UniProtKB-KW"/>
</dbReference>
<dbReference type="STRING" id="73044.GCA_000725795_03226"/>
<keyword evidence="3" id="KW-0804">Transcription</keyword>
<keyword evidence="6" id="KW-1185">Reference proteome</keyword>
<proteinExistence type="predicted"/>
<gene>
    <name evidence="5" type="ORF">D0Z67_25420</name>
</gene>
<organism evidence="5 6">
    <name type="scientific">Streptomyces seoulensis</name>
    <dbReference type="NCBI Taxonomy" id="73044"/>
    <lineage>
        <taxon>Bacteria</taxon>
        <taxon>Bacillati</taxon>
        <taxon>Actinomycetota</taxon>
        <taxon>Actinomycetes</taxon>
        <taxon>Kitasatosporales</taxon>
        <taxon>Streptomycetaceae</taxon>
        <taxon>Streptomyces</taxon>
    </lineage>
</organism>
<dbReference type="OrthoDB" id="4307011at2"/>
<dbReference type="Pfam" id="PF00392">
    <property type="entry name" value="GntR"/>
    <property type="match status" value="1"/>
</dbReference>
<sequence>MHHSTSSLVQSGGSLVAFAFRIDRSSGVPSYVQIVQQVQQALRLGQLEHGDRLPTARAVVEATALNPNTVLKAYRELESQGLVETRRRHGTFVTGTLGASAGDSPWRAELADVAARARTAGLEREDLAALFTAVLEDLYSSTRLTKEPDAVPHQQS</sequence>
<evidence type="ECO:0000259" key="4">
    <source>
        <dbReference type="PROSITE" id="PS50949"/>
    </source>
</evidence>
<feature type="domain" description="HTH gntR-type" evidence="4">
    <location>
        <begin position="28"/>
        <end position="96"/>
    </location>
</feature>
<evidence type="ECO:0000256" key="2">
    <source>
        <dbReference type="ARBA" id="ARBA00023125"/>
    </source>
</evidence>
<evidence type="ECO:0000256" key="3">
    <source>
        <dbReference type="ARBA" id="ARBA00023163"/>
    </source>
</evidence>
<dbReference type="GO" id="GO:0003700">
    <property type="term" value="F:DNA-binding transcription factor activity"/>
    <property type="evidence" value="ECO:0007669"/>
    <property type="project" value="InterPro"/>
</dbReference>
<dbReference type="KEGG" id="sseo:D0Z67_25420"/>
<evidence type="ECO:0000256" key="1">
    <source>
        <dbReference type="ARBA" id="ARBA00023015"/>
    </source>
</evidence>
<dbReference type="AlphaFoldDB" id="A0A4P6U1X5"/>
<keyword evidence="2" id="KW-0238">DNA-binding</keyword>
<dbReference type="InterPro" id="IPR000524">
    <property type="entry name" value="Tscrpt_reg_HTH_GntR"/>
</dbReference>
<dbReference type="Proteomes" id="UP000292547">
    <property type="component" value="Chromosome"/>
</dbReference>
<name>A0A4P6U1X5_STRSO</name>
<accession>A0A4P6U1X5</accession>
<dbReference type="Gene3D" id="1.10.10.10">
    <property type="entry name" value="Winged helix-like DNA-binding domain superfamily/Winged helix DNA-binding domain"/>
    <property type="match status" value="1"/>
</dbReference>
<dbReference type="InterPro" id="IPR036388">
    <property type="entry name" value="WH-like_DNA-bd_sf"/>
</dbReference>
<dbReference type="PANTHER" id="PTHR38445:SF7">
    <property type="entry name" value="GNTR-FAMILY TRANSCRIPTIONAL REGULATOR"/>
    <property type="match status" value="1"/>
</dbReference>
<keyword evidence="1" id="KW-0805">Transcription regulation</keyword>
<evidence type="ECO:0000313" key="6">
    <source>
        <dbReference type="Proteomes" id="UP000292547"/>
    </source>
</evidence>
<dbReference type="PROSITE" id="PS50949">
    <property type="entry name" value="HTH_GNTR"/>
    <property type="match status" value="1"/>
</dbReference>
<reference evidence="5 6" key="1">
    <citation type="submission" date="2018-08" db="EMBL/GenBank/DDBJ databases">
        <title>The complete genome sequence of Streptomyces seoulensis, a pioneer strain for nickel superoxide dismutase discovery.</title>
        <authorList>
            <person name="Shin J."/>
            <person name="Lee J.-S."/>
            <person name="Lee E.-J."/>
            <person name="Youn H.-D."/>
        </authorList>
    </citation>
    <scope>NUCLEOTIDE SEQUENCE [LARGE SCALE GENOMIC DNA]</scope>
    <source>
        <strain evidence="5 6">KCTC 9819</strain>
    </source>
</reference>
<dbReference type="SMART" id="SM00345">
    <property type="entry name" value="HTH_GNTR"/>
    <property type="match status" value="1"/>
</dbReference>
<dbReference type="InterPro" id="IPR036390">
    <property type="entry name" value="WH_DNA-bd_sf"/>
</dbReference>
<evidence type="ECO:0000313" key="5">
    <source>
        <dbReference type="EMBL" id="QBJ93293.1"/>
    </source>
</evidence>
<dbReference type="CDD" id="cd07377">
    <property type="entry name" value="WHTH_GntR"/>
    <property type="match status" value="1"/>
</dbReference>
<protein>
    <submittedName>
        <fullName evidence="5">GntR family transcriptional regulator</fullName>
    </submittedName>
</protein>